<dbReference type="Pfam" id="PF12146">
    <property type="entry name" value="Hydrolase_4"/>
    <property type="match status" value="1"/>
</dbReference>
<dbReference type="InterPro" id="IPR022742">
    <property type="entry name" value="Hydrolase_4"/>
</dbReference>
<dbReference type="Gene3D" id="3.40.50.1820">
    <property type="entry name" value="alpha/beta hydrolase"/>
    <property type="match status" value="1"/>
</dbReference>
<reference evidence="3" key="2">
    <citation type="submission" date="2023-06" db="EMBL/GenBank/DDBJ databases">
        <authorList>
            <consortium name="Lawrence Berkeley National Laboratory"/>
            <person name="Haridas S."/>
            <person name="Hensen N."/>
            <person name="Bonometti L."/>
            <person name="Westerberg I."/>
            <person name="Brannstrom I.O."/>
            <person name="Guillou S."/>
            <person name="Cros-Aarteil S."/>
            <person name="Calhoun S."/>
            <person name="Kuo A."/>
            <person name="Mondo S."/>
            <person name="Pangilinan J."/>
            <person name="Riley R."/>
            <person name="Labutti K."/>
            <person name="Andreopoulos B."/>
            <person name="Lipzen A."/>
            <person name="Chen C."/>
            <person name="Yanf M."/>
            <person name="Daum C."/>
            <person name="Ng V."/>
            <person name="Clum A."/>
            <person name="Steindorff A."/>
            <person name="Ohm R."/>
            <person name="Martin F."/>
            <person name="Silar P."/>
            <person name="Natvig D."/>
            <person name="Lalanne C."/>
            <person name="Gautier V."/>
            <person name="Ament-Velasquez S.L."/>
            <person name="Kruys A."/>
            <person name="Hutchinson M.I."/>
            <person name="Powell A.J."/>
            <person name="Barry K."/>
            <person name="Miller A.N."/>
            <person name="Grigoriev I.V."/>
            <person name="Debuchy R."/>
            <person name="Gladieux P."/>
            <person name="Thoren M.H."/>
            <person name="Johannesson H."/>
        </authorList>
    </citation>
    <scope>NUCLEOTIDE SEQUENCE</scope>
    <source>
        <strain evidence="3">CBS 118394</strain>
    </source>
</reference>
<evidence type="ECO:0000256" key="1">
    <source>
        <dbReference type="SAM" id="SignalP"/>
    </source>
</evidence>
<feature type="non-terminal residue" evidence="3">
    <location>
        <position position="204"/>
    </location>
</feature>
<gene>
    <name evidence="3" type="ORF">B0H66DRAFT_609040</name>
</gene>
<dbReference type="InterPro" id="IPR029058">
    <property type="entry name" value="AB_hydrolase_fold"/>
</dbReference>
<accession>A0AAE0HS48</accession>
<feature type="chain" id="PRO_5042253231" description="Serine aminopeptidase S33 domain-containing protein" evidence="1">
    <location>
        <begin position="21"/>
        <end position="204"/>
    </location>
</feature>
<proteinExistence type="predicted"/>
<keyword evidence="4" id="KW-1185">Reference proteome</keyword>
<dbReference type="AlphaFoldDB" id="A0AAE0HS48"/>
<feature type="domain" description="Serine aminopeptidase S33" evidence="2">
    <location>
        <begin position="109"/>
        <end position="200"/>
    </location>
</feature>
<reference evidence="3" key="1">
    <citation type="journal article" date="2023" name="Mol. Phylogenet. Evol.">
        <title>Genome-scale phylogeny and comparative genomics of the fungal order Sordariales.</title>
        <authorList>
            <person name="Hensen N."/>
            <person name="Bonometti L."/>
            <person name="Westerberg I."/>
            <person name="Brannstrom I.O."/>
            <person name="Guillou S."/>
            <person name="Cros-Aarteil S."/>
            <person name="Calhoun S."/>
            <person name="Haridas S."/>
            <person name="Kuo A."/>
            <person name="Mondo S."/>
            <person name="Pangilinan J."/>
            <person name="Riley R."/>
            <person name="LaButti K."/>
            <person name="Andreopoulos B."/>
            <person name="Lipzen A."/>
            <person name="Chen C."/>
            <person name="Yan M."/>
            <person name="Daum C."/>
            <person name="Ng V."/>
            <person name="Clum A."/>
            <person name="Steindorff A."/>
            <person name="Ohm R.A."/>
            <person name="Martin F."/>
            <person name="Silar P."/>
            <person name="Natvig D.O."/>
            <person name="Lalanne C."/>
            <person name="Gautier V."/>
            <person name="Ament-Velasquez S.L."/>
            <person name="Kruys A."/>
            <person name="Hutchinson M.I."/>
            <person name="Powell A.J."/>
            <person name="Barry K."/>
            <person name="Miller A.N."/>
            <person name="Grigoriev I.V."/>
            <person name="Debuchy R."/>
            <person name="Gladieux P."/>
            <person name="Hiltunen Thoren M."/>
            <person name="Johannesson H."/>
        </authorList>
    </citation>
    <scope>NUCLEOTIDE SEQUENCE</scope>
    <source>
        <strain evidence="3">CBS 118394</strain>
    </source>
</reference>
<organism evidence="3 4">
    <name type="scientific">Apodospora peruviana</name>
    <dbReference type="NCBI Taxonomy" id="516989"/>
    <lineage>
        <taxon>Eukaryota</taxon>
        <taxon>Fungi</taxon>
        <taxon>Dikarya</taxon>
        <taxon>Ascomycota</taxon>
        <taxon>Pezizomycotina</taxon>
        <taxon>Sordariomycetes</taxon>
        <taxon>Sordariomycetidae</taxon>
        <taxon>Sordariales</taxon>
        <taxon>Lasiosphaeriaceae</taxon>
        <taxon>Apodospora</taxon>
    </lineage>
</organism>
<dbReference type="SUPFAM" id="SSF53474">
    <property type="entry name" value="alpha/beta-Hydrolases"/>
    <property type="match status" value="1"/>
</dbReference>
<feature type="signal peptide" evidence="1">
    <location>
        <begin position="1"/>
        <end position="20"/>
    </location>
</feature>
<name>A0AAE0HS48_9PEZI</name>
<evidence type="ECO:0000313" key="3">
    <source>
        <dbReference type="EMBL" id="KAK3311842.1"/>
    </source>
</evidence>
<sequence>MHSLKPSSLLLLLGASLSAASVVPPRGGKNGGCSAIDFLLSATADNNVYTNAPDPNNVDEILQFLTDAFTTGTAISGTTPVTGHYTIHAVYCKPAKKGYGFGDQYNWHAYFNAQGYATLAIDRLGHGLSSRPDPLTVVQGAMHVEVIHQLITSVKTNSASNALDKGYSDIVYVGHSFGSQIGSQVLHLHPSDITAAILTGYSTF</sequence>
<evidence type="ECO:0000259" key="2">
    <source>
        <dbReference type="Pfam" id="PF12146"/>
    </source>
</evidence>
<comment type="caution">
    <text evidence="3">The sequence shown here is derived from an EMBL/GenBank/DDBJ whole genome shotgun (WGS) entry which is preliminary data.</text>
</comment>
<keyword evidence="1" id="KW-0732">Signal</keyword>
<dbReference type="EMBL" id="JAUEDM010000014">
    <property type="protein sequence ID" value="KAK3311842.1"/>
    <property type="molecule type" value="Genomic_DNA"/>
</dbReference>
<evidence type="ECO:0000313" key="4">
    <source>
        <dbReference type="Proteomes" id="UP001283341"/>
    </source>
</evidence>
<dbReference type="Proteomes" id="UP001283341">
    <property type="component" value="Unassembled WGS sequence"/>
</dbReference>
<protein>
    <recommendedName>
        <fullName evidence="2">Serine aminopeptidase S33 domain-containing protein</fullName>
    </recommendedName>
</protein>